<dbReference type="InterPro" id="IPR050863">
    <property type="entry name" value="CenT-Element_Derived"/>
</dbReference>
<feature type="compositionally biased region" description="Basic and acidic residues" evidence="2">
    <location>
        <begin position="1"/>
        <end position="10"/>
    </location>
</feature>
<evidence type="ECO:0000313" key="5">
    <source>
        <dbReference type="Proteomes" id="UP000243052"/>
    </source>
</evidence>
<feature type="region of interest" description="Disordered" evidence="2">
    <location>
        <begin position="1"/>
        <end position="52"/>
    </location>
</feature>
<dbReference type="InterPro" id="IPR006600">
    <property type="entry name" value="HTH_CenpB_DNA-bd_dom"/>
</dbReference>
<dbReference type="AlphaFoldDB" id="A0A0X8HSG2"/>
<dbReference type="STRING" id="45286.A0A0X8HSG2"/>
<evidence type="ECO:0000313" key="4">
    <source>
        <dbReference type="EMBL" id="AMD21011.1"/>
    </source>
</evidence>
<dbReference type="PANTHER" id="PTHR19303:SF73">
    <property type="entry name" value="PROTEIN PDC2"/>
    <property type="match status" value="1"/>
</dbReference>
<feature type="region of interest" description="Disordered" evidence="2">
    <location>
        <begin position="273"/>
        <end position="308"/>
    </location>
</feature>
<dbReference type="PROSITE" id="PS51253">
    <property type="entry name" value="HTH_CENPB"/>
    <property type="match status" value="1"/>
</dbReference>
<feature type="compositionally biased region" description="Basic residues" evidence="2">
    <location>
        <begin position="188"/>
        <end position="197"/>
    </location>
</feature>
<dbReference type="GO" id="GO:0003677">
    <property type="term" value="F:DNA binding"/>
    <property type="evidence" value="ECO:0007669"/>
    <property type="project" value="UniProtKB-KW"/>
</dbReference>
<feature type="domain" description="HTH CENPB-type" evidence="3">
    <location>
        <begin position="119"/>
        <end position="194"/>
    </location>
</feature>
<evidence type="ECO:0000256" key="1">
    <source>
        <dbReference type="ARBA" id="ARBA00023125"/>
    </source>
</evidence>
<dbReference type="Pfam" id="PF03221">
    <property type="entry name" value="HTH_Tnp_Tc5"/>
    <property type="match status" value="1"/>
</dbReference>
<evidence type="ECO:0000256" key="2">
    <source>
        <dbReference type="SAM" id="MobiDB-lite"/>
    </source>
</evidence>
<dbReference type="RefSeq" id="XP_017988007.1">
    <property type="nucleotide sequence ID" value="XM_018132712.1"/>
</dbReference>
<keyword evidence="1" id="KW-0238">DNA-binding</keyword>
<dbReference type="Gene3D" id="1.10.10.60">
    <property type="entry name" value="Homeodomain-like"/>
    <property type="match status" value="1"/>
</dbReference>
<dbReference type="EMBL" id="CP014245">
    <property type="protein sequence ID" value="AMD21011.1"/>
    <property type="molecule type" value="Genomic_DNA"/>
</dbReference>
<name>A0A0X8HSG2_9SACH</name>
<dbReference type="InterPro" id="IPR009057">
    <property type="entry name" value="Homeodomain-like_sf"/>
</dbReference>
<dbReference type="Proteomes" id="UP000243052">
    <property type="component" value="Chromosome v"/>
</dbReference>
<keyword evidence="5" id="KW-1185">Reference proteome</keyword>
<evidence type="ECO:0000259" key="3">
    <source>
        <dbReference type="PROSITE" id="PS51253"/>
    </source>
</evidence>
<reference evidence="4 5" key="1">
    <citation type="submission" date="2016-01" db="EMBL/GenBank/DDBJ databases">
        <title>Genome sequence of the yeast Holleya sinecauda.</title>
        <authorList>
            <person name="Dietrich F.S."/>
        </authorList>
    </citation>
    <scope>NUCLEOTIDE SEQUENCE [LARGE SCALE GENOMIC DNA]</scope>
    <source>
        <strain evidence="4 5">ATCC 58844</strain>
    </source>
</reference>
<dbReference type="SMART" id="SM00674">
    <property type="entry name" value="CENPB"/>
    <property type="match status" value="1"/>
</dbReference>
<gene>
    <name evidence="4" type="ORF">AW171_hschr52944</name>
</gene>
<dbReference type="SUPFAM" id="SSF46689">
    <property type="entry name" value="Homeodomain-like"/>
    <property type="match status" value="1"/>
</dbReference>
<feature type="compositionally biased region" description="Polar residues" evidence="2">
    <location>
        <begin position="29"/>
        <end position="46"/>
    </location>
</feature>
<protein>
    <submittedName>
        <fullName evidence="4">HEL270Cp</fullName>
    </submittedName>
</protein>
<feature type="compositionally biased region" description="Polar residues" evidence="2">
    <location>
        <begin position="206"/>
        <end position="218"/>
    </location>
</feature>
<dbReference type="PANTHER" id="PTHR19303">
    <property type="entry name" value="TRANSPOSON"/>
    <property type="match status" value="1"/>
</dbReference>
<organism evidence="4 5">
    <name type="scientific">Eremothecium sinecaudum</name>
    <dbReference type="NCBI Taxonomy" id="45286"/>
    <lineage>
        <taxon>Eukaryota</taxon>
        <taxon>Fungi</taxon>
        <taxon>Dikarya</taxon>
        <taxon>Ascomycota</taxon>
        <taxon>Saccharomycotina</taxon>
        <taxon>Saccharomycetes</taxon>
        <taxon>Saccharomycetales</taxon>
        <taxon>Saccharomycetaceae</taxon>
        <taxon>Eremothecium</taxon>
    </lineage>
</organism>
<accession>A0A0X8HSG2</accession>
<feature type="region of interest" description="Disordered" evidence="2">
    <location>
        <begin position="188"/>
        <end position="218"/>
    </location>
</feature>
<dbReference type="OrthoDB" id="2507562at2759"/>
<proteinExistence type="predicted"/>
<dbReference type="GO" id="GO:0005634">
    <property type="term" value="C:nucleus"/>
    <property type="evidence" value="ECO:0007669"/>
    <property type="project" value="TreeGrafter"/>
</dbReference>
<sequence length="383" mass="43615">MTETSDRSTHMEPLSKAQSMEVEARDILTANSSIETGVSSQTTPTQAEYVKPPRATLEQRIKILNVYHRTKMTQAQVVNLFKDQISISGSTFSEWVKREQELRERYADLQARQVAKAREGKNKSSYKYKRMNDIMDRYLLALQAQNQPITENILRQHWQKYAKSLGIADPKRLKSFSNGWLSQFKKRHGLKLKRKNSKTSMEHTSGDSSGSGTLRGVSPSSAISFPAHEFDMLGHNPSFLEIDQQITTEGQNLPRRPASLHLNLLQSCKPPAGMVAQRSDQTPLAGYSSSKHSESSTYSFNPQKGPQRDIRSTICEASLTSSASLLNELEFERFLNKYAHEFLACNSEKYPRSFALFQHLTQLFQHERDMNTDERLKSLFINS</sequence>
<dbReference type="GeneID" id="28724287"/>